<protein>
    <submittedName>
        <fullName evidence="1">ChW repeat-containing protein</fullName>
    </submittedName>
</protein>
<name>A0A5P8VQE6_9NOSO</name>
<dbReference type="AlphaFoldDB" id="A0A5P8VQE6"/>
<accession>A0A5P8VQE6</accession>
<proteinExistence type="predicted"/>
<dbReference type="InterPro" id="IPR006637">
    <property type="entry name" value="ChW"/>
</dbReference>
<evidence type="ECO:0000313" key="1">
    <source>
        <dbReference type="EMBL" id="QFS42663.1"/>
    </source>
</evidence>
<keyword evidence="2" id="KW-1185">Reference proteome</keyword>
<gene>
    <name evidence="1" type="ORF">GXM_00136</name>
</gene>
<dbReference type="SMART" id="SM00728">
    <property type="entry name" value="ChW"/>
    <property type="match status" value="3"/>
</dbReference>
<dbReference type="Pfam" id="PF07538">
    <property type="entry name" value="ChW"/>
    <property type="match status" value="3"/>
</dbReference>
<dbReference type="KEGG" id="nsh:GXM_00136"/>
<dbReference type="Proteomes" id="UP000326678">
    <property type="component" value="Chromosome Gxm1"/>
</dbReference>
<sequence length="183" mass="20410">MSMKIPRRGFFIKGGLALTGLALPNLVQKAYAQRILEYPEAEPSQKAVIEYTAHLQDLGDTNFIKQPLVCGTTGQSRRLEGFLIRLAPGSQNVGLRYFAHIQNQGDTGWKFLNQYCGTKGQSLRLEGFAIELTGLSILNYDVYYSAHLQGTGDTPWYRNGEFCGTRGQSRRVEAISIFIADKI</sequence>
<reference evidence="1 2" key="1">
    <citation type="submission" date="2019-10" db="EMBL/GenBank/DDBJ databases">
        <title>Genomic and transcriptomic insights into the perfect genentic adaptation of a filamentous nitrogen-fixing cyanobacterium to rice fields.</title>
        <authorList>
            <person name="Chen Z."/>
        </authorList>
    </citation>
    <scope>NUCLEOTIDE SEQUENCE [LARGE SCALE GENOMIC DNA]</scope>
    <source>
        <strain evidence="1">CCNUC1</strain>
    </source>
</reference>
<dbReference type="EMBL" id="CP045226">
    <property type="protein sequence ID" value="QFS42663.1"/>
    <property type="molecule type" value="Genomic_DNA"/>
</dbReference>
<evidence type="ECO:0000313" key="2">
    <source>
        <dbReference type="Proteomes" id="UP000326678"/>
    </source>
</evidence>
<organism evidence="1 2">
    <name type="scientific">Nostoc sphaeroides CCNUC1</name>
    <dbReference type="NCBI Taxonomy" id="2653204"/>
    <lineage>
        <taxon>Bacteria</taxon>
        <taxon>Bacillati</taxon>
        <taxon>Cyanobacteriota</taxon>
        <taxon>Cyanophyceae</taxon>
        <taxon>Nostocales</taxon>
        <taxon>Nostocaceae</taxon>
        <taxon>Nostoc</taxon>
    </lineage>
</organism>